<dbReference type="InterPro" id="IPR005804">
    <property type="entry name" value="FA_desaturase_dom"/>
</dbReference>
<dbReference type="STRING" id="1524460.IX84_06895"/>
<keyword evidence="15" id="KW-1185">Reference proteome</keyword>
<feature type="transmembrane region" description="Helical" evidence="12">
    <location>
        <begin position="67"/>
        <end position="88"/>
    </location>
</feature>
<keyword evidence="3" id="KW-1003">Cell membrane</keyword>
<evidence type="ECO:0000256" key="11">
    <source>
        <dbReference type="ARBA" id="ARBA00023136"/>
    </source>
</evidence>
<feature type="transmembrane region" description="Helical" evidence="12">
    <location>
        <begin position="30"/>
        <end position="47"/>
    </location>
</feature>
<dbReference type="AlphaFoldDB" id="A0A098S9Q4"/>
<evidence type="ECO:0000256" key="3">
    <source>
        <dbReference type="ARBA" id="ARBA00022475"/>
    </source>
</evidence>
<keyword evidence="8" id="KW-0560">Oxidoreductase</keyword>
<keyword evidence="11 12" id="KW-0472">Membrane</keyword>
<organism evidence="14 15">
    <name type="scientific">Phaeodactylibacter xiamenensis</name>
    <dbReference type="NCBI Taxonomy" id="1524460"/>
    <lineage>
        <taxon>Bacteria</taxon>
        <taxon>Pseudomonadati</taxon>
        <taxon>Bacteroidota</taxon>
        <taxon>Saprospiria</taxon>
        <taxon>Saprospirales</taxon>
        <taxon>Haliscomenobacteraceae</taxon>
        <taxon>Phaeodactylibacter</taxon>
    </lineage>
</organism>
<dbReference type="PANTHER" id="PTHR38674">
    <property type="entry name" value="ALKANE 1-MONOOXYGENASE 1"/>
    <property type="match status" value="1"/>
</dbReference>
<dbReference type="OrthoDB" id="4759734at2"/>
<comment type="similarity">
    <text evidence="2">Belongs to the fatty acid desaturase type 1 family. AlkB subfamily.</text>
</comment>
<comment type="caution">
    <text evidence="14">The sequence shown here is derived from an EMBL/GenBank/DDBJ whole genome shotgun (WGS) entry which is preliminary data.</text>
</comment>
<dbReference type="RefSeq" id="WP_044217780.1">
    <property type="nucleotide sequence ID" value="NZ_JBKAGJ010000001.1"/>
</dbReference>
<dbReference type="Pfam" id="PF00487">
    <property type="entry name" value="FA_desaturase"/>
    <property type="match status" value="1"/>
</dbReference>
<gene>
    <name evidence="14" type="ORF">IX84_06895</name>
</gene>
<dbReference type="PANTHER" id="PTHR38674:SF1">
    <property type="entry name" value="ALKANE 1-MONOOXYGENASE 1"/>
    <property type="match status" value="1"/>
</dbReference>
<dbReference type="GO" id="GO:0004497">
    <property type="term" value="F:monooxygenase activity"/>
    <property type="evidence" value="ECO:0007669"/>
    <property type="project" value="UniProtKB-KW"/>
</dbReference>
<feature type="domain" description="Fatty acid desaturase" evidence="13">
    <location>
        <begin position="105"/>
        <end position="310"/>
    </location>
</feature>
<name>A0A098S9Q4_9BACT</name>
<proteinExistence type="inferred from homology"/>
<dbReference type="GO" id="GO:0046872">
    <property type="term" value="F:metal ion binding"/>
    <property type="evidence" value="ECO:0007669"/>
    <property type="project" value="UniProtKB-KW"/>
</dbReference>
<evidence type="ECO:0000256" key="10">
    <source>
        <dbReference type="ARBA" id="ARBA00023033"/>
    </source>
</evidence>
<feature type="transmembrane region" description="Helical" evidence="12">
    <location>
        <begin position="210"/>
        <end position="229"/>
    </location>
</feature>
<keyword evidence="5 12" id="KW-0812">Transmembrane</keyword>
<keyword evidence="4" id="KW-0997">Cell inner membrane</keyword>
<dbReference type="CDD" id="cd03512">
    <property type="entry name" value="Alkane-hydroxylase"/>
    <property type="match status" value="1"/>
</dbReference>
<evidence type="ECO:0000313" key="15">
    <source>
        <dbReference type="Proteomes" id="UP000029736"/>
    </source>
</evidence>
<dbReference type="InterPro" id="IPR033885">
    <property type="entry name" value="AlkB/XylM"/>
</dbReference>
<dbReference type="Proteomes" id="UP000029736">
    <property type="component" value="Unassembled WGS sequence"/>
</dbReference>
<keyword evidence="9" id="KW-0408">Iron</keyword>
<sequence length="352" mass="40275">MNRRDTKYLIAYLLPLSAYAAIYIGGIWSFAAIYLGFIVIPVVELFVPQSPENHPQAAEPERARARLFDYLLYFNVPLVYGLVGYYLYTLSQGRLAGYEITGMTCSVGLILGTAGINVAHELGHRADRFERFLAKALLLPALYTHFIIEHNLGHHKHVATPKDPATSRRGELIYTFWFRSVIGGYFSAWRLEAARLERQGKPTLSLHNEMIRFTGLQLAYLATVGWVFGWALVPFAIAVAVFGFLMLESVNYIEHYGLQRRQLDSGRYERVGPQHSWNSDHELGRIFLYELTRHSDHHYKASRKYQILRHQDESPQLPTGYPGAILLSLVPPLWFRVMDKRVAKHNQQVGVN</sequence>
<reference evidence="14 15" key="1">
    <citation type="journal article" date="2014" name="Int. J. Syst. Evol. Microbiol.">
        <title>Phaeodactylibacter xiamenensis gen. nov., sp. nov., a member of the family Saprospiraceae isolated from the marine alga Phaeodactylum tricornutum.</title>
        <authorList>
            <person name="Chen Z.Jr."/>
            <person name="Lei X."/>
            <person name="Lai Q."/>
            <person name="Li Y."/>
            <person name="Zhang B."/>
            <person name="Zhang J."/>
            <person name="Zhang H."/>
            <person name="Yang L."/>
            <person name="Zheng W."/>
            <person name="Tian Y."/>
            <person name="Yu Z."/>
            <person name="Xu H.Jr."/>
            <person name="Zheng T."/>
        </authorList>
    </citation>
    <scope>NUCLEOTIDE SEQUENCE [LARGE SCALE GENOMIC DNA]</scope>
    <source>
        <strain evidence="14 15">KD52</strain>
    </source>
</reference>
<protein>
    <submittedName>
        <fullName evidence="14">Fatty acid desaturase</fullName>
    </submittedName>
</protein>
<evidence type="ECO:0000256" key="4">
    <source>
        <dbReference type="ARBA" id="ARBA00022519"/>
    </source>
</evidence>
<dbReference type="GO" id="GO:0006629">
    <property type="term" value="P:lipid metabolic process"/>
    <property type="evidence" value="ECO:0007669"/>
    <property type="project" value="InterPro"/>
</dbReference>
<evidence type="ECO:0000313" key="14">
    <source>
        <dbReference type="EMBL" id="KGE88845.1"/>
    </source>
</evidence>
<feature type="transmembrane region" description="Helical" evidence="12">
    <location>
        <begin position="100"/>
        <end position="120"/>
    </location>
</feature>
<evidence type="ECO:0000256" key="9">
    <source>
        <dbReference type="ARBA" id="ARBA00023004"/>
    </source>
</evidence>
<evidence type="ECO:0000256" key="2">
    <source>
        <dbReference type="ARBA" id="ARBA00010823"/>
    </source>
</evidence>
<evidence type="ECO:0000256" key="6">
    <source>
        <dbReference type="ARBA" id="ARBA00022723"/>
    </source>
</evidence>
<accession>A0A098S9Q4</accession>
<evidence type="ECO:0000256" key="12">
    <source>
        <dbReference type="SAM" id="Phobius"/>
    </source>
</evidence>
<evidence type="ECO:0000256" key="5">
    <source>
        <dbReference type="ARBA" id="ARBA00022692"/>
    </source>
</evidence>
<evidence type="ECO:0000259" key="13">
    <source>
        <dbReference type="Pfam" id="PF00487"/>
    </source>
</evidence>
<evidence type="ECO:0000256" key="1">
    <source>
        <dbReference type="ARBA" id="ARBA00004429"/>
    </source>
</evidence>
<evidence type="ECO:0000256" key="8">
    <source>
        <dbReference type="ARBA" id="ARBA00023002"/>
    </source>
</evidence>
<keyword evidence="7 12" id="KW-1133">Transmembrane helix</keyword>
<comment type="subcellular location">
    <subcellularLocation>
        <location evidence="1">Cell inner membrane</location>
        <topology evidence="1">Multi-pass membrane protein</topology>
    </subcellularLocation>
</comment>
<evidence type="ECO:0000256" key="7">
    <source>
        <dbReference type="ARBA" id="ARBA00022989"/>
    </source>
</evidence>
<dbReference type="EMBL" id="JPOS01000016">
    <property type="protein sequence ID" value="KGE88845.1"/>
    <property type="molecule type" value="Genomic_DNA"/>
</dbReference>
<dbReference type="GO" id="GO:0005886">
    <property type="term" value="C:plasma membrane"/>
    <property type="evidence" value="ECO:0007669"/>
    <property type="project" value="UniProtKB-SubCell"/>
</dbReference>
<keyword evidence="6" id="KW-0479">Metal-binding</keyword>
<keyword evidence="10" id="KW-0503">Monooxygenase</keyword>